<gene>
    <name evidence="8" type="ORF">L596_018056</name>
</gene>
<protein>
    <recommendedName>
        <fullName evidence="10">PSI domain-containing protein</fullName>
    </recommendedName>
</protein>
<dbReference type="EMBL" id="AZBU02000005">
    <property type="protein sequence ID" value="TKR77003.1"/>
    <property type="molecule type" value="Genomic_DNA"/>
</dbReference>
<proteinExistence type="predicted"/>
<organism evidence="8 9">
    <name type="scientific">Steinernema carpocapsae</name>
    <name type="common">Entomopathogenic nematode</name>
    <dbReference type="NCBI Taxonomy" id="34508"/>
    <lineage>
        <taxon>Eukaryota</taxon>
        <taxon>Metazoa</taxon>
        <taxon>Ecdysozoa</taxon>
        <taxon>Nematoda</taxon>
        <taxon>Chromadorea</taxon>
        <taxon>Rhabditida</taxon>
        <taxon>Tylenchina</taxon>
        <taxon>Panagrolaimomorpha</taxon>
        <taxon>Strongyloidoidea</taxon>
        <taxon>Steinernematidae</taxon>
        <taxon>Steinernema</taxon>
    </lineage>
</organism>
<name>A0A4U5N492_STECR</name>
<sequence>MERRFLILLFALAACWISEAFNSFDYRVDGSQGSIVNLRHKRATTLQQSKEDEDDDKEDDGPDDDDFEKFWKIPEDITIKGDFGDGDQKTDLTYYHYETFNTSEAFKKYYQNVTEMLANNAKGKVKHPMLHSSYRKAAAAHLKFKFPFYGHYLSHLTLTTGGFCYVGDESHSWLAATQYIAPLMSNFESNYNDSTIQYADDGEKFVVEWLNVRLRDNPTAGKFTFQTVIHKNGDIWFVYKEIPIPVGNISTQQHPRKIGVSDAYLFNQKIVGEDQKVTTKRVIFEYHRINVPESAVKNGSVVVLYAQPTCIQFSTCSDCSTANLKHFNCSWCQKKDSTAFCSDPAGMNRRRQDWVESDCINQGANTYCDAASTAASNSSDLPVSSLVPKLKPEGVVTLEHNTTQRPKIPEGLQAEETTSGSGFASVFAVLLILIFASSIWVVYAYYNPHTTSGQFLIKYRPTRWLSPNSHVRYSASLHI</sequence>
<evidence type="ECO:0000256" key="1">
    <source>
        <dbReference type="ARBA" id="ARBA00004479"/>
    </source>
</evidence>
<feature type="region of interest" description="Disordered" evidence="5">
    <location>
        <begin position="43"/>
        <end position="67"/>
    </location>
</feature>
<evidence type="ECO:0000313" key="9">
    <source>
        <dbReference type="Proteomes" id="UP000298663"/>
    </source>
</evidence>
<dbReference type="Proteomes" id="UP000298663">
    <property type="component" value="Unassembled WGS sequence"/>
</dbReference>
<evidence type="ECO:0000256" key="3">
    <source>
        <dbReference type="ARBA" id="ARBA00022729"/>
    </source>
</evidence>
<evidence type="ECO:0000256" key="6">
    <source>
        <dbReference type="SAM" id="Phobius"/>
    </source>
</evidence>
<evidence type="ECO:0008006" key="10">
    <source>
        <dbReference type="Google" id="ProtNLM"/>
    </source>
</evidence>
<keyword evidence="9" id="KW-1185">Reference proteome</keyword>
<keyword evidence="3 7" id="KW-0732">Signal</keyword>
<dbReference type="InterPro" id="IPR031152">
    <property type="entry name" value="PLXDC"/>
</dbReference>
<evidence type="ECO:0000256" key="5">
    <source>
        <dbReference type="SAM" id="MobiDB-lite"/>
    </source>
</evidence>
<comment type="caution">
    <text evidence="8">The sequence shown here is derived from an EMBL/GenBank/DDBJ whole genome shotgun (WGS) entry which is preliminary data.</text>
</comment>
<reference evidence="8 9" key="2">
    <citation type="journal article" date="2019" name="G3 (Bethesda)">
        <title>Hybrid Assembly of the Genome of the Entomopathogenic Nematode Steinernema carpocapsae Identifies the X-Chromosome.</title>
        <authorList>
            <person name="Serra L."/>
            <person name="Macchietto M."/>
            <person name="Macias-Munoz A."/>
            <person name="McGill C.J."/>
            <person name="Rodriguez I.M."/>
            <person name="Rodriguez B."/>
            <person name="Murad R."/>
            <person name="Mortazavi A."/>
        </authorList>
    </citation>
    <scope>NUCLEOTIDE SEQUENCE [LARGE SCALE GENOMIC DNA]</scope>
    <source>
        <strain evidence="8 9">ALL</strain>
    </source>
</reference>
<evidence type="ECO:0000256" key="7">
    <source>
        <dbReference type="SAM" id="SignalP"/>
    </source>
</evidence>
<dbReference type="PROSITE" id="PS51257">
    <property type="entry name" value="PROKAR_LIPOPROTEIN"/>
    <property type="match status" value="1"/>
</dbReference>
<dbReference type="PANTHER" id="PTHR13055">
    <property type="entry name" value="TUMOR ENDOTHELIAL MARKER 7 RELATED"/>
    <property type="match status" value="1"/>
</dbReference>
<reference evidence="8 9" key="1">
    <citation type="journal article" date="2015" name="Genome Biol.">
        <title>Comparative genomics of Steinernema reveals deeply conserved gene regulatory networks.</title>
        <authorList>
            <person name="Dillman A.R."/>
            <person name="Macchietto M."/>
            <person name="Porter C.F."/>
            <person name="Rogers A."/>
            <person name="Williams B."/>
            <person name="Antoshechkin I."/>
            <person name="Lee M.M."/>
            <person name="Goodwin Z."/>
            <person name="Lu X."/>
            <person name="Lewis E.E."/>
            <person name="Goodrich-Blair H."/>
            <person name="Stock S.P."/>
            <person name="Adams B.J."/>
            <person name="Sternberg P.W."/>
            <person name="Mortazavi A."/>
        </authorList>
    </citation>
    <scope>NUCLEOTIDE SEQUENCE [LARGE SCALE GENOMIC DNA]</scope>
    <source>
        <strain evidence="8 9">ALL</strain>
    </source>
</reference>
<dbReference type="PANTHER" id="PTHR13055:SF12">
    <property type="entry name" value="LD40707P"/>
    <property type="match status" value="1"/>
</dbReference>
<comment type="subcellular location">
    <subcellularLocation>
        <location evidence="1">Membrane</location>
        <topology evidence="1">Single-pass type I membrane protein</topology>
    </subcellularLocation>
</comment>
<keyword evidence="4 6" id="KW-1133">Transmembrane helix</keyword>
<feature type="transmembrane region" description="Helical" evidence="6">
    <location>
        <begin position="423"/>
        <end position="446"/>
    </location>
</feature>
<evidence type="ECO:0000256" key="4">
    <source>
        <dbReference type="ARBA" id="ARBA00022989"/>
    </source>
</evidence>
<keyword evidence="2 6" id="KW-0812">Transmembrane</keyword>
<dbReference type="STRING" id="34508.A0A4U5N492"/>
<feature type="signal peptide" evidence="7">
    <location>
        <begin position="1"/>
        <end position="20"/>
    </location>
</feature>
<dbReference type="AlphaFoldDB" id="A0A4U5N492"/>
<evidence type="ECO:0000256" key="2">
    <source>
        <dbReference type="ARBA" id="ARBA00022692"/>
    </source>
</evidence>
<dbReference type="GO" id="GO:0016020">
    <property type="term" value="C:membrane"/>
    <property type="evidence" value="ECO:0007669"/>
    <property type="project" value="UniProtKB-SubCell"/>
</dbReference>
<feature type="chain" id="PRO_5020534558" description="PSI domain-containing protein" evidence="7">
    <location>
        <begin position="21"/>
        <end position="479"/>
    </location>
</feature>
<accession>A0A4U5N492</accession>
<feature type="compositionally biased region" description="Acidic residues" evidence="5">
    <location>
        <begin position="51"/>
        <end position="67"/>
    </location>
</feature>
<keyword evidence="6" id="KW-0472">Membrane</keyword>
<evidence type="ECO:0000313" key="8">
    <source>
        <dbReference type="EMBL" id="TKR77003.1"/>
    </source>
</evidence>
<dbReference type="OrthoDB" id="6285106at2759"/>